<evidence type="ECO:0000256" key="7">
    <source>
        <dbReference type="SAM" id="MobiDB-lite"/>
    </source>
</evidence>
<dbReference type="GO" id="GO:0005666">
    <property type="term" value="C:RNA polymerase III complex"/>
    <property type="evidence" value="ECO:0007669"/>
    <property type="project" value="InterPro"/>
</dbReference>
<reference evidence="9 10" key="1">
    <citation type="submission" date="2015-04" db="EMBL/GenBank/DDBJ databases">
        <title>Complete genome sequence of Schizopora paradoxa KUC8140, a cosmopolitan wood degrader in East Asia.</title>
        <authorList>
            <consortium name="DOE Joint Genome Institute"/>
            <person name="Min B."/>
            <person name="Park H."/>
            <person name="Jang Y."/>
            <person name="Kim J.-J."/>
            <person name="Kim K.H."/>
            <person name="Pangilinan J."/>
            <person name="Lipzen A."/>
            <person name="Riley R."/>
            <person name="Grigoriev I.V."/>
            <person name="Spatafora J.W."/>
            <person name="Choi I.-G."/>
        </authorList>
    </citation>
    <scope>NUCLEOTIDE SEQUENCE [LARGE SCALE GENOMIC DNA]</scope>
    <source>
        <strain evidence="9 10">KUC8140</strain>
    </source>
</reference>
<evidence type="ECO:0000313" key="10">
    <source>
        <dbReference type="Proteomes" id="UP000053477"/>
    </source>
</evidence>
<dbReference type="Gene3D" id="1.20.1250.40">
    <property type="match status" value="1"/>
</dbReference>
<protein>
    <recommendedName>
        <fullName evidence="3">DNA-directed RNA polymerase III subunit RPC9</fullName>
    </recommendedName>
</protein>
<keyword evidence="10" id="KW-1185">Reference proteome</keyword>
<proteinExistence type="inferred from homology"/>
<dbReference type="AlphaFoldDB" id="A0A0H2S356"/>
<dbReference type="InterPro" id="IPR038324">
    <property type="entry name" value="Rpb4/RPC9_sf"/>
</dbReference>
<dbReference type="SMART" id="SM00657">
    <property type="entry name" value="RPOL4c"/>
    <property type="match status" value="1"/>
</dbReference>
<dbReference type="InterPro" id="IPR010997">
    <property type="entry name" value="HRDC-like_sf"/>
</dbReference>
<keyword evidence="5" id="KW-0804">Transcription</keyword>
<dbReference type="FunCoup" id="A0A0H2S356">
    <property type="interactions" value="92"/>
</dbReference>
<evidence type="ECO:0000256" key="2">
    <source>
        <dbReference type="ARBA" id="ARBA00006898"/>
    </source>
</evidence>
<evidence type="ECO:0000256" key="6">
    <source>
        <dbReference type="ARBA" id="ARBA00023242"/>
    </source>
</evidence>
<name>A0A0H2S356_9AGAM</name>
<feature type="domain" description="RNA polymerase Rpb4/RPC9 core" evidence="8">
    <location>
        <begin position="54"/>
        <end position="167"/>
    </location>
</feature>
<dbReference type="InterPro" id="IPR006590">
    <property type="entry name" value="RNA_pol_Rpb4/RPC9_core"/>
</dbReference>
<feature type="region of interest" description="Disordered" evidence="7">
    <location>
        <begin position="166"/>
        <end position="223"/>
    </location>
</feature>
<evidence type="ECO:0000256" key="4">
    <source>
        <dbReference type="ARBA" id="ARBA00022478"/>
    </source>
</evidence>
<evidence type="ECO:0000259" key="8">
    <source>
        <dbReference type="SMART" id="SM00657"/>
    </source>
</evidence>
<dbReference type="SUPFAM" id="SSF47819">
    <property type="entry name" value="HRDC-like"/>
    <property type="match status" value="1"/>
</dbReference>
<keyword evidence="4" id="KW-0240">DNA-directed RNA polymerase</keyword>
<dbReference type="OrthoDB" id="1746530at2759"/>
<sequence length="223" mass="24580">MEVVSARSALLSNYEVLSLLRELEANQLAQTKIALRVKKEEDERMAAAALSKGKGKEKEVAPPSTVLQHPIEEVSENLRTVEFEAIQYLSADYQPTSRQSDAAIAKLVKKLAQYDLTKAEKLQIVNLAPTQAVELYVIVEEIEDRMGDHMDDVLQLVRESLTAIPTSTQGDDVKEQKTNATSTNGHLNDDEGWDDAEADMDDVEYDDTGEGAGVEGDLEADDD</sequence>
<dbReference type="InterPro" id="IPR038846">
    <property type="entry name" value="RPC9"/>
</dbReference>
<evidence type="ECO:0000256" key="5">
    <source>
        <dbReference type="ARBA" id="ARBA00023163"/>
    </source>
</evidence>
<dbReference type="InParanoid" id="A0A0H2S356"/>
<evidence type="ECO:0000256" key="1">
    <source>
        <dbReference type="ARBA" id="ARBA00004123"/>
    </source>
</evidence>
<dbReference type="PANTHER" id="PTHR15561">
    <property type="entry name" value="CALCITONIN GENE-RELATED PEPTIDE-RECEPTOR COMPONENT PROTEIN"/>
    <property type="match status" value="1"/>
</dbReference>
<evidence type="ECO:0000256" key="3">
    <source>
        <dbReference type="ARBA" id="ARBA00016672"/>
    </source>
</evidence>
<dbReference type="Pfam" id="PF03874">
    <property type="entry name" value="RNA_pol_Rpb4"/>
    <property type="match status" value="1"/>
</dbReference>
<keyword evidence="6" id="KW-0539">Nucleus</keyword>
<accession>A0A0H2S356</accession>
<dbReference type="InterPro" id="IPR005574">
    <property type="entry name" value="Rpb4/RPC9"/>
</dbReference>
<dbReference type="GO" id="GO:0006384">
    <property type="term" value="P:transcription initiation at RNA polymerase III promoter"/>
    <property type="evidence" value="ECO:0007669"/>
    <property type="project" value="InterPro"/>
</dbReference>
<comment type="subcellular location">
    <subcellularLocation>
        <location evidence="1">Nucleus</location>
    </subcellularLocation>
</comment>
<evidence type="ECO:0000313" key="9">
    <source>
        <dbReference type="EMBL" id="KLO16188.1"/>
    </source>
</evidence>
<dbReference type="STRING" id="27342.A0A0H2S356"/>
<comment type="similarity">
    <text evidence="2">Belongs to the eukaryotic RPC9 RNA polymerase subunit family.</text>
</comment>
<organism evidence="9 10">
    <name type="scientific">Schizopora paradoxa</name>
    <dbReference type="NCBI Taxonomy" id="27342"/>
    <lineage>
        <taxon>Eukaryota</taxon>
        <taxon>Fungi</taxon>
        <taxon>Dikarya</taxon>
        <taxon>Basidiomycota</taxon>
        <taxon>Agaricomycotina</taxon>
        <taxon>Agaricomycetes</taxon>
        <taxon>Hymenochaetales</taxon>
        <taxon>Schizoporaceae</taxon>
        <taxon>Schizopora</taxon>
    </lineage>
</organism>
<dbReference type="PANTHER" id="PTHR15561:SF0">
    <property type="entry name" value="DNA-DIRECTED RNA POLYMERASE III SUBUNIT RPC9"/>
    <property type="match status" value="1"/>
</dbReference>
<feature type="compositionally biased region" description="Acidic residues" evidence="7">
    <location>
        <begin position="190"/>
        <end position="209"/>
    </location>
</feature>
<gene>
    <name evidence="9" type="ORF">SCHPADRAFT_225279</name>
</gene>
<dbReference type="EMBL" id="KQ085919">
    <property type="protein sequence ID" value="KLO16188.1"/>
    <property type="molecule type" value="Genomic_DNA"/>
</dbReference>
<dbReference type="Proteomes" id="UP000053477">
    <property type="component" value="Unassembled WGS sequence"/>
</dbReference>
<dbReference type="GO" id="GO:0000166">
    <property type="term" value="F:nucleotide binding"/>
    <property type="evidence" value="ECO:0007669"/>
    <property type="project" value="InterPro"/>
</dbReference>